<dbReference type="PANTHER" id="PTHR14136">
    <property type="entry name" value="BTB_POZ DOMAIN-CONTAINING PROTEIN KCTD9"/>
    <property type="match status" value="1"/>
</dbReference>
<dbReference type="EMBL" id="EU016640">
    <property type="protein sequence ID" value="ABZ08920.1"/>
    <property type="molecule type" value="Genomic_DNA"/>
</dbReference>
<name>B3T8L1_9ARCH</name>
<evidence type="ECO:0000313" key="1">
    <source>
        <dbReference type="EMBL" id="ABZ08920.1"/>
    </source>
</evidence>
<dbReference type="CDD" id="cd00229">
    <property type="entry name" value="SGNH_hydrolase"/>
    <property type="match status" value="1"/>
</dbReference>
<gene>
    <name evidence="1" type="ORF">ALOHA_HF4000APKG5N21ctg2g2</name>
</gene>
<dbReference type="PANTHER" id="PTHR14136:SF17">
    <property type="entry name" value="BTB_POZ DOMAIN-CONTAINING PROTEIN KCTD9"/>
    <property type="match status" value="1"/>
</dbReference>
<dbReference type="Gene3D" id="2.160.20.80">
    <property type="entry name" value="E3 ubiquitin-protein ligase SopA"/>
    <property type="match status" value="1"/>
</dbReference>
<dbReference type="Gene3D" id="3.40.50.1110">
    <property type="entry name" value="SGNH hydrolase"/>
    <property type="match status" value="1"/>
</dbReference>
<dbReference type="SUPFAM" id="SSF141571">
    <property type="entry name" value="Pentapeptide repeat-like"/>
    <property type="match status" value="1"/>
</dbReference>
<reference evidence="1" key="1">
    <citation type="journal article" date="2008" name="ISME J.">
        <title>Genomic patterns of recombination, clonal divergence and environment in marine microbial populations.</title>
        <authorList>
            <person name="Konstantinidis K.T."/>
            <person name="Delong E.F."/>
        </authorList>
    </citation>
    <scope>NUCLEOTIDE SEQUENCE</scope>
</reference>
<dbReference type="InterPro" id="IPR036514">
    <property type="entry name" value="SGNH_hydro_sf"/>
</dbReference>
<proteinExistence type="predicted"/>
<protein>
    <submittedName>
        <fullName evidence="1">Putative Pentapeptide repeats (8 copies)</fullName>
    </submittedName>
</protein>
<dbReference type="SUPFAM" id="SSF52266">
    <property type="entry name" value="SGNH hydrolase"/>
    <property type="match status" value="1"/>
</dbReference>
<sequence length="564" mass="63482">MMNIMKCITASLLVLFALGLMIPNASAQLVPDWVKNTAGWWATDAISETEFVNAIEYLVKENIIQVNVSQTSETSQSVPDWVKNTAGWWADDKISEGEFVNAITYLVKVGIIIIETNENEKHPNQNPMELLNDLSFLKHIVIPDNQSKHFINSDGFRSPEISENKPSNTFRVFIVGGSTTYGAGVNDAHTIPSLLQKKIDEKNYAQTIEVINAGFKGARSIEEVKLVKEKLLDFAPDIIIVYDGFNDVKSFHGENIDPEDSKFSEKQSSPTKWKTNWIEICKFGEAHNFKTIVTLQPFLGVGNKLLTDNEYAMQKGYGFSTILNEYYVNYADQLDEINQNCAAAYDLRYVFDTYLGSIYWDYVHVGNNGNEIVAKIFYEIVNDNIKNNNNGKNNINKFSSSAYNVQELLMDKIRDEKIELSNKDYSDQNLVGKNFFADHIKDTDFSNANLVGADFSFAKLDNVNFTNADLTEADFSSATIINSDFTGADLTNIYAATIRIKDSFFHNTNLSGAFLVGAEILCGVIQEYDSQRLLEMSSKYECINSTNFENANLSQTRLFQFGSL</sequence>
<dbReference type="AlphaFoldDB" id="B3T8L1"/>
<accession>B3T8L1</accession>
<dbReference type="InterPro" id="IPR051082">
    <property type="entry name" value="Pentapeptide-BTB/POZ_domain"/>
</dbReference>
<organism evidence="1">
    <name type="scientific">uncultured marine crenarchaeote HF4000_APKG5N21</name>
    <dbReference type="NCBI Taxonomy" id="455593"/>
    <lineage>
        <taxon>Archaea</taxon>
        <taxon>Nitrososphaerota</taxon>
        <taxon>Nitrososphaeria</taxon>
        <taxon>Nitrosopumilales</taxon>
        <taxon>environmental samples</taxon>
    </lineage>
</organism>
<dbReference type="Pfam" id="PF00805">
    <property type="entry name" value="Pentapeptide"/>
    <property type="match status" value="1"/>
</dbReference>
<dbReference type="InterPro" id="IPR001646">
    <property type="entry name" value="5peptide_repeat"/>
</dbReference>